<evidence type="ECO:0000259" key="2">
    <source>
        <dbReference type="Pfam" id="PF17930"/>
    </source>
</evidence>
<evidence type="ECO:0000259" key="1">
    <source>
        <dbReference type="Pfam" id="PF06230"/>
    </source>
</evidence>
<comment type="caution">
    <text evidence="3">The sequence shown here is derived from an EMBL/GenBank/DDBJ whole genome shotgun (WGS) entry which is preliminary data.</text>
</comment>
<dbReference type="InterPro" id="IPR053174">
    <property type="entry name" value="LpxI"/>
</dbReference>
<dbReference type="InterPro" id="IPR043167">
    <property type="entry name" value="LpxI_C_sf"/>
</dbReference>
<accession>A0A4R3KBF3</accession>
<dbReference type="RefSeq" id="WP_132547991.1">
    <property type="nucleotide sequence ID" value="NZ_SMAA01000004.1"/>
</dbReference>
<dbReference type="AlphaFoldDB" id="A0A4R3KBF3"/>
<dbReference type="Pfam" id="PF17930">
    <property type="entry name" value="LpxI_N"/>
    <property type="match status" value="1"/>
</dbReference>
<evidence type="ECO:0000313" key="3">
    <source>
        <dbReference type="EMBL" id="TCS80486.1"/>
    </source>
</evidence>
<feature type="domain" description="LpxI C-terminal" evidence="1">
    <location>
        <begin position="138"/>
        <end position="266"/>
    </location>
</feature>
<organism evidence="3 4">
    <name type="scientific">Pectinatus cerevisiiphilus</name>
    <dbReference type="NCBI Taxonomy" id="86956"/>
    <lineage>
        <taxon>Bacteria</taxon>
        <taxon>Bacillati</taxon>
        <taxon>Bacillota</taxon>
        <taxon>Negativicutes</taxon>
        <taxon>Selenomonadales</taxon>
        <taxon>Selenomonadaceae</taxon>
        <taxon>Pectinatus</taxon>
    </lineage>
</organism>
<dbReference type="Pfam" id="PF06230">
    <property type="entry name" value="LpxI_C"/>
    <property type="match status" value="1"/>
</dbReference>
<dbReference type="InterPro" id="IPR010415">
    <property type="entry name" value="LpxI_C"/>
</dbReference>
<dbReference type="Gene3D" id="3.40.140.80">
    <property type="match status" value="1"/>
</dbReference>
<reference evidence="3 4" key="1">
    <citation type="submission" date="2019-03" db="EMBL/GenBank/DDBJ databases">
        <title>Genomic Encyclopedia of Type Strains, Phase IV (KMG-IV): sequencing the most valuable type-strain genomes for metagenomic binning, comparative biology and taxonomic classification.</title>
        <authorList>
            <person name="Goeker M."/>
        </authorList>
    </citation>
    <scope>NUCLEOTIDE SEQUENCE [LARGE SCALE GENOMIC DNA]</scope>
    <source>
        <strain evidence="3 4">DSM 20467</strain>
    </source>
</reference>
<dbReference type="Proteomes" id="UP000295188">
    <property type="component" value="Unassembled WGS sequence"/>
</dbReference>
<dbReference type="EMBL" id="SMAA01000004">
    <property type="protein sequence ID" value="TCS80486.1"/>
    <property type="molecule type" value="Genomic_DNA"/>
</dbReference>
<gene>
    <name evidence="3" type="ORF">EDC37_10488</name>
</gene>
<dbReference type="OrthoDB" id="9789836at2"/>
<dbReference type="PANTHER" id="PTHR39962:SF1">
    <property type="entry name" value="LPXI FAMILY PROTEIN"/>
    <property type="match status" value="1"/>
</dbReference>
<name>A0A4R3KBF3_9FIRM</name>
<dbReference type="InterPro" id="IPR041255">
    <property type="entry name" value="LpxI_N"/>
</dbReference>
<protein>
    <recommendedName>
        <fullName evidence="5">DUF1009 domain-containing protein</fullName>
    </recommendedName>
</protein>
<dbReference type="PANTHER" id="PTHR39962">
    <property type="entry name" value="BLL4848 PROTEIN"/>
    <property type="match status" value="1"/>
</dbReference>
<proteinExistence type="predicted"/>
<dbReference type="Gene3D" id="3.40.50.20">
    <property type="match status" value="1"/>
</dbReference>
<keyword evidence="4" id="KW-1185">Reference proteome</keyword>
<evidence type="ECO:0000313" key="4">
    <source>
        <dbReference type="Proteomes" id="UP000295188"/>
    </source>
</evidence>
<evidence type="ECO:0008006" key="5">
    <source>
        <dbReference type="Google" id="ProtNLM"/>
    </source>
</evidence>
<feature type="domain" description="LpxI N-terminal" evidence="2">
    <location>
        <begin position="4"/>
        <end position="132"/>
    </location>
</feature>
<sequence length="268" mass="28581">MEAVGLLAGAGRLPVEFAAAARSIGLKVFAVGLLASVDEELATTAECFVRINVAKLNEIIKFFKDNHINKVTMLGKVTKELLFNGQHEQMDSRMIKVLSSLKDRSDDTLMLAFVKELAAEGIETVEQTALLKILMPDAGVLSKRKPTETEIADIRFGFSMAKKLGELDVGQTVVVKQQAVMALEAIEGTDACILRGGALAQSGAVVVKVAKPQQDNRFDVPAVGIKTIESMLTVHAGVLAVEAGKTIIVDKEKVLSLANNNGIAVVAL</sequence>